<comment type="caution">
    <text evidence="1">The sequence shown here is derived from an EMBL/GenBank/DDBJ whole genome shotgun (WGS) entry which is preliminary data.</text>
</comment>
<keyword evidence="1" id="KW-0282">Flagellum</keyword>
<proteinExistence type="predicted"/>
<dbReference type="EMBL" id="JADZGI010000001">
    <property type="protein sequence ID" value="MBH0111932.1"/>
    <property type="molecule type" value="Genomic_DNA"/>
</dbReference>
<reference evidence="1" key="1">
    <citation type="submission" date="2020-11" db="EMBL/GenBank/DDBJ databases">
        <title>Novosphingobium aureum sp. nov., a marine bacterium isolated from sediment of a salt flat.</title>
        <authorList>
            <person name="Yoo Y."/>
            <person name="Kim J.-J."/>
        </authorList>
    </citation>
    <scope>NUCLEOTIDE SEQUENCE</scope>
    <source>
        <strain evidence="1">YJ-S2-02</strain>
    </source>
</reference>
<evidence type="ECO:0000313" key="2">
    <source>
        <dbReference type="Proteomes" id="UP000617634"/>
    </source>
</evidence>
<dbReference type="Proteomes" id="UP000617634">
    <property type="component" value="Unassembled WGS sequence"/>
</dbReference>
<keyword evidence="1" id="KW-0966">Cell projection</keyword>
<evidence type="ECO:0000313" key="1">
    <source>
        <dbReference type="EMBL" id="MBH0111932.1"/>
    </source>
</evidence>
<sequence length="140" mass="15562">MANELIEIVSSLNLVMREETERLRNRERVLDLASLASAKTRLVGALEEAIVRQSRRTPDWFAKADEETRETLRELFAELVSVSEENAAVLGRQIELSKDMVSAITAEARRLSGNRARTYGANGDLAQQDLATPISLDGAY</sequence>
<gene>
    <name evidence="1" type="ORF">I5E68_03065</name>
</gene>
<dbReference type="RefSeq" id="WP_197160666.1">
    <property type="nucleotide sequence ID" value="NZ_JADZGI010000001.1"/>
</dbReference>
<dbReference type="AlphaFoldDB" id="A0A931H9W6"/>
<organism evidence="1 2">
    <name type="scientific">Novosphingobium aureum</name>
    <dbReference type="NCBI Taxonomy" id="2792964"/>
    <lineage>
        <taxon>Bacteria</taxon>
        <taxon>Pseudomonadati</taxon>
        <taxon>Pseudomonadota</taxon>
        <taxon>Alphaproteobacteria</taxon>
        <taxon>Sphingomonadales</taxon>
        <taxon>Sphingomonadaceae</taxon>
        <taxon>Novosphingobium</taxon>
    </lineage>
</organism>
<protein>
    <submittedName>
        <fullName evidence="1">Flagellar biosynthesis protein FlgN</fullName>
    </submittedName>
</protein>
<accession>A0A931H9W6</accession>
<name>A0A931H9W6_9SPHN</name>
<keyword evidence="2" id="KW-1185">Reference proteome</keyword>
<keyword evidence="1" id="KW-0969">Cilium</keyword>